<accession>A0A1H4GDJ5</accession>
<evidence type="ECO:0000313" key="1">
    <source>
        <dbReference type="EMBL" id="SEB07060.1"/>
    </source>
</evidence>
<organism evidence="1 2">
    <name type="scientific">Chitinophaga terrae</name>
    <name type="common">ex Kim and Jung 2007</name>
    <dbReference type="NCBI Taxonomy" id="408074"/>
    <lineage>
        <taxon>Bacteria</taxon>
        <taxon>Pseudomonadati</taxon>
        <taxon>Bacteroidota</taxon>
        <taxon>Chitinophagia</taxon>
        <taxon>Chitinophagales</taxon>
        <taxon>Chitinophagaceae</taxon>
        <taxon>Chitinophaga</taxon>
    </lineage>
</organism>
<dbReference type="RefSeq" id="WP_089765511.1">
    <property type="nucleotide sequence ID" value="NZ_BKAT01000059.1"/>
</dbReference>
<dbReference type="AlphaFoldDB" id="A0A1H4GDJ5"/>
<evidence type="ECO:0000313" key="2">
    <source>
        <dbReference type="Proteomes" id="UP000199656"/>
    </source>
</evidence>
<reference evidence="2" key="1">
    <citation type="submission" date="2016-10" db="EMBL/GenBank/DDBJ databases">
        <authorList>
            <person name="Varghese N."/>
            <person name="Submissions S."/>
        </authorList>
    </citation>
    <scope>NUCLEOTIDE SEQUENCE [LARGE SCALE GENOMIC DNA]</scope>
    <source>
        <strain evidence="2">DSM 23920</strain>
    </source>
</reference>
<dbReference type="EMBL" id="FNRL01000036">
    <property type="protein sequence ID" value="SEB07060.1"/>
    <property type="molecule type" value="Genomic_DNA"/>
</dbReference>
<proteinExistence type="predicted"/>
<dbReference type="OrthoDB" id="680937at2"/>
<gene>
    <name evidence="1" type="ORF">SAMN05660909_05153</name>
</gene>
<keyword evidence="2" id="KW-1185">Reference proteome</keyword>
<name>A0A1H4GDJ5_9BACT</name>
<protein>
    <submittedName>
        <fullName evidence="1">Uncharacterized protein</fullName>
    </submittedName>
</protein>
<sequence>MASIKKRILILSNGRQIKLEGHSICISNTLEIGEGFTRSILRYEEAPKDAGGTGSVANPNHLTADELMEISDYMIGLWMQLKDKIRSHGVNSADIFKRNP</sequence>
<dbReference type="Proteomes" id="UP000199656">
    <property type="component" value="Unassembled WGS sequence"/>
</dbReference>